<evidence type="ECO:0000256" key="1">
    <source>
        <dbReference type="SAM" id="MobiDB-lite"/>
    </source>
</evidence>
<feature type="compositionally biased region" description="Acidic residues" evidence="1">
    <location>
        <begin position="39"/>
        <end position="61"/>
    </location>
</feature>
<evidence type="ECO:0000259" key="2">
    <source>
        <dbReference type="Pfam" id="PF10252"/>
    </source>
</evidence>
<evidence type="ECO:0000313" key="4">
    <source>
        <dbReference type="Proteomes" id="UP001221413"/>
    </source>
</evidence>
<gene>
    <name evidence="3" type="ORF">Dda_5464</name>
</gene>
<dbReference type="PANTHER" id="PTHR22055">
    <property type="entry name" value="28 KDA HEAT- AND ACID-STABLE PHOSPHOPROTEIN PDGF-ASSOCIATED PROTEIN"/>
    <property type="match status" value="1"/>
</dbReference>
<feature type="region of interest" description="Disordered" evidence="1">
    <location>
        <begin position="1"/>
        <end position="222"/>
    </location>
</feature>
<sequence>MPRGKFSKPTRGGGKKFSRDVRPADDAPGMWYDGPREKEEEDDVDSEEEDSSEEGSDEDESGAGSSAKPKAPVITADMSRDERRAAQKALKEAKRAQLSKGVATFPESESEDEEEEEEAAGPSKQKPPKATVPGLQTSNPNAGNVDPTISRRDREAAEAAAAKERYRKLHEAGKTEEAKSDLARLAIIRKEREEKAKQRQAEIDEKKRQADIKALQSKKKLK</sequence>
<keyword evidence="4" id="KW-1185">Reference proteome</keyword>
<dbReference type="Pfam" id="PF10252">
    <property type="entry name" value="PP28"/>
    <property type="match status" value="1"/>
</dbReference>
<protein>
    <submittedName>
        <fullName evidence="3">28 kDa heat- and acid-stable phosphoprotein</fullName>
    </submittedName>
</protein>
<accession>A0AAD6NIW1</accession>
<dbReference type="AlphaFoldDB" id="A0AAD6NIW1"/>
<dbReference type="Proteomes" id="UP001221413">
    <property type="component" value="Unassembled WGS sequence"/>
</dbReference>
<organism evidence="3 4">
    <name type="scientific">Drechslerella dactyloides</name>
    <name type="common">Nematode-trapping fungus</name>
    <name type="synonym">Arthrobotrys dactyloides</name>
    <dbReference type="NCBI Taxonomy" id="74499"/>
    <lineage>
        <taxon>Eukaryota</taxon>
        <taxon>Fungi</taxon>
        <taxon>Dikarya</taxon>
        <taxon>Ascomycota</taxon>
        <taxon>Pezizomycotina</taxon>
        <taxon>Orbiliomycetes</taxon>
        <taxon>Orbiliales</taxon>
        <taxon>Orbiliaceae</taxon>
        <taxon>Drechslerella</taxon>
    </lineage>
</organism>
<proteinExistence type="predicted"/>
<feature type="compositionally biased region" description="Basic residues" evidence="1">
    <location>
        <begin position="1"/>
        <end position="16"/>
    </location>
</feature>
<feature type="compositionally biased region" description="Basic and acidic residues" evidence="1">
    <location>
        <begin position="78"/>
        <end position="95"/>
    </location>
</feature>
<dbReference type="InterPro" id="IPR039876">
    <property type="entry name" value="HAP28"/>
</dbReference>
<feature type="compositionally biased region" description="Acidic residues" evidence="1">
    <location>
        <begin position="108"/>
        <end position="119"/>
    </location>
</feature>
<dbReference type="InterPro" id="IPR019380">
    <property type="entry name" value="Casein_kinase_sb_PP28"/>
</dbReference>
<reference evidence="3" key="1">
    <citation type="submission" date="2023-01" db="EMBL/GenBank/DDBJ databases">
        <title>The chitinases involved in constricting ring structure development in the nematode-trapping fungus Drechslerella dactyloides.</title>
        <authorList>
            <person name="Wang R."/>
            <person name="Zhang L."/>
            <person name="Tang P."/>
            <person name="Li S."/>
            <person name="Liang L."/>
        </authorList>
    </citation>
    <scope>NUCLEOTIDE SEQUENCE</scope>
    <source>
        <strain evidence="3">YMF1.00031</strain>
    </source>
</reference>
<feature type="compositionally biased region" description="Basic and acidic residues" evidence="1">
    <location>
        <begin position="149"/>
        <end position="211"/>
    </location>
</feature>
<feature type="domain" description="Casein kinase substrate phosphoprotein PP28" evidence="2">
    <location>
        <begin position="143"/>
        <end position="202"/>
    </location>
</feature>
<evidence type="ECO:0000313" key="3">
    <source>
        <dbReference type="EMBL" id="KAJ6259822.1"/>
    </source>
</evidence>
<name>A0AAD6NIW1_DREDA</name>
<comment type="caution">
    <text evidence="3">The sequence shown here is derived from an EMBL/GenBank/DDBJ whole genome shotgun (WGS) entry which is preliminary data.</text>
</comment>
<dbReference type="EMBL" id="JAQGDS010000006">
    <property type="protein sequence ID" value="KAJ6259822.1"/>
    <property type="molecule type" value="Genomic_DNA"/>
</dbReference>